<reference evidence="2 3" key="2">
    <citation type="submission" date="2015-10" db="EMBL/GenBank/DDBJ databases">
        <title>Draft Genome Sequence of Prosthecomicrobium hirschii ATCC 27832.</title>
        <authorList>
            <person name="Daniel J."/>
            <person name="Givan S.A."/>
            <person name="Brun Y.V."/>
            <person name="Brown P.J."/>
        </authorList>
    </citation>
    <scope>NUCLEOTIDE SEQUENCE [LARGE SCALE GENOMIC DNA]</scope>
    <source>
        <strain evidence="2 3">16</strain>
    </source>
</reference>
<reference evidence="2 3" key="1">
    <citation type="submission" date="2015-09" db="EMBL/GenBank/DDBJ databases">
        <authorList>
            <consortium name="Swine Surveillance"/>
        </authorList>
    </citation>
    <scope>NUCLEOTIDE SEQUENCE [LARGE SCALE GENOMIC DNA]</scope>
    <source>
        <strain evidence="2 3">16</strain>
    </source>
</reference>
<keyword evidence="3" id="KW-1185">Reference proteome</keyword>
<name>A0A0N8GFW7_9HYPH</name>
<comment type="caution">
    <text evidence="2">The sequence shown here is derived from an EMBL/GenBank/DDBJ whole genome shotgun (WGS) entry which is preliminary data.</text>
</comment>
<gene>
    <name evidence="2" type="ORF">ABB55_27230</name>
</gene>
<dbReference type="Proteomes" id="UP000048984">
    <property type="component" value="Unassembled WGS sequence"/>
</dbReference>
<dbReference type="AlphaFoldDB" id="A0A0N8GFW7"/>
<evidence type="ECO:0000313" key="2">
    <source>
        <dbReference type="EMBL" id="KPL55473.1"/>
    </source>
</evidence>
<dbReference type="EMBL" id="LJYW01000001">
    <property type="protein sequence ID" value="KPL55473.1"/>
    <property type="molecule type" value="Genomic_DNA"/>
</dbReference>
<protein>
    <recommendedName>
        <fullName evidence="1">Toprim domain-containing protein</fullName>
    </recommendedName>
</protein>
<proteinExistence type="predicted"/>
<dbReference type="STRING" id="665126.ABB55_27230"/>
<dbReference type="InterPro" id="IPR006171">
    <property type="entry name" value="TOPRIM_dom"/>
</dbReference>
<organism evidence="2 3">
    <name type="scientific">Prosthecodimorpha hirschii</name>
    <dbReference type="NCBI Taxonomy" id="665126"/>
    <lineage>
        <taxon>Bacteria</taxon>
        <taxon>Pseudomonadati</taxon>
        <taxon>Pseudomonadota</taxon>
        <taxon>Alphaproteobacteria</taxon>
        <taxon>Hyphomicrobiales</taxon>
        <taxon>Ancalomicrobiaceae</taxon>
        <taxon>Prosthecodimorpha</taxon>
    </lineage>
</organism>
<feature type="domain" description="Toprim" evidence="1">
    <location>
        <begin position="59"/>
        <end position="147"/>
    </location>
</feature>
<dbReference type="Pfam" id="PF13362">
    <property type="entry name" value="Toprim_3"/>
    <property type="match status" value="1"/>
</dbReference>
<evidence type="ECO:0000313" key="3">
    <source>
        <dbReference type="Proteomes" id="UP000048984"/>
    </source>
</evidence>
<sequence length="152" mass="15971">MVALVRDVLTDRPMAIHRTAIDKNGKKLSHLGANGRLALGPCSGGAVKLTPDAEVTLCLGVGEGIESTLSLRYVPEFGRSPVWALLNAGQVEAFPVIPGIEALWFAVDHDEAGIRASQRTAARWSAAGRESYLIAPTTAGADLNDMEAAHAA</sequence>
<evidence type="ECO:0000259" key="1">
    <source>
        <dbReference type="Pfam" id="PF13362"/>
    </source>
</evidence>
<accession>A0A0N8GFW7</accession>